<gene>
    <name evidence="5" type="ORF">SAMN05444145_106147</name>
</gene>
<dbReference type="Gene3D" id="1.10.10.10">
    <property type="entry name" value="Winged helix-like DNA-binding domain superfamily/Winged helix DNA-binding domain"/>
    <property type="match status" value="1"/>
</dbReference>
<dbReference type="CDD" id="cd06170">
    <property type="entry name" value="LuxR_C_like"/>
    <property type="match status" value="1"/>
</dbReference>
<keyword evidence="1" id="KW-0805">Transcription regulation</keyword>
<protein>
    <submittedName>
        <fullName evidence="5">Regulatory protein, luxR family</fullName>
    </submittedName>
</protein>
<dbReference type="InterPro" id="IPR016032">
    <property type="entry name" value="Sig_transdc_resp-reg_C-effctor"/>
</dbReference>
<dbReference type="EMBL" id="FNRI01000006">
    <property type="protein sequence ID" value="SEA78993.1"/>
    <property type="molecule type" value="Genomic_DNA"/>
</dbReference>
<evidence type="ECO:0000259" key="4">
    <source>
        <dbReference type="PROSITE" id="PS50043"/>
    </source>
</evidence>
<evidence type="ECO:0000256" key="2">
    <source>
        <dbReference type="ARBA" id="ARBA00023125"/>
    </source>
</evidence>
<dbReference type="PANTHER" id="PTHR44688:SF16">
    <property type="entry name" value="DNA-BINDING TRANSCRIPTIONAL ACTIVATOR DEVR_DOSR"/>
    <property type="match status" value="1"/>
</dbReference>
<organism evidence="5 6">
    <name type="scientific">Alistipes timonensis JC136</name>
    <dbReference type="NCBI Taxonomy" id="1033731"/>
    <lineage>
        <taxon>Bacteria</taxon>
        <taxon>Pseudomonadati</taxon>
        <taxon>Bacteroidota</taxon>
        <taxon>Bacteroidia</taxon>
        <taxon>Bacteroidales</taxon>
        <taxon>Rikenellaceae</taxon>
        <taxon>Alistipes</taxon>
    </lineage>
</organism>
<evidence type="ECO:0000256" key="1">
    <source>
        <dbReference type="ARBA" id="ARBA00023015"/>
    </source>
</evidence>
<evidence type="ECO:0000313" key="5">
    <source>
        <dbReference type="EMBL" id="SEA78993.1"/>
    </source>
</evidence>
<keyword evidence="2" id="KW-0238">DNA-binding</keyword>
<evidence type="ECO:0000313" key="6">
    <source>
        <dbReference type="Proteomes" id="UP000183253"/>
    </source>
</evidence>
<accession>A0A1H4E1T0</accession>
<dbReference type="InterPro" id="IPR036388">
    <property type="entry name" value="WH-like_DNA-bd_sf"/>
</dbReference>
<dbReference type="OrthoDB" id="965844at2"/>
<dbReference type="PROSITE" id="PS50043">
    <property type="entry name" value="HTH_LUXR_2"/>
    <property type="match status" value="1"/>
</dbReference>
<dbReference type="Gene3D" id="3.30.450.20">
    <property type="entry name" value="PAS domain"/>
    <property type="match status" value="1"/>
</dbReference>
<name>A0A1H4E1T0_9BACT</name>
<dbReference type="STRING" id="1033731.SAMN05444145_106147"/>
<dbReference type="InterPro" id="IPR000792">
    <property type="entry name" value="Tscrpt_reg_LuxR_C"/>
</dbReference>
<dbReference type="PROSITE" id="PS00622">
    <property type="entry name" value="HTH_LUXR_1"/>
    <property type="match status" value="1"/>
</dbReference>
<reference evidence="5 6" key="1">
    <citation type="submission" date="2016-10" db="EMBL/GenBank/DDBJ databases">
        <authorList>
            <person name="de Groot N.N."/>
        </authorList>
    </citation>
    <scope>NUCLEOTIDE SEQUENCE [LARGE SCALE GENOMIC DNA]</scope>
    <source>
        <strain evidence="5 6">DSM 25383</strain>
    </source>
</reference>
<sequence>METLQREFEELLDSQRFEPRELDYSVLERHIPQLTLLSQVANSGITVFDMYARRHVFASYNFSELFHYNLEGIASEDSAYFTGRIHPDDWRVLHRNGIACLRYLLENKDLAPDVKLIDEYRVDAGGRYVRVIEQFQVLEFDRSGNIWLSLSMLDVSPNQGTEDGVRSQLFHYRTGEVCPFPMTENPHLSGREREILRLIGRGKLSKEIADQLAISVHTVNTHRQRILEKLNADNSMEAVRYASARGLLG</sequence>
<feature type="domain" description="HTH luxR-type" evidence="4">
    <location>
        <begin position="181"/>
        <end position="246"/>
    </location>
</feature>
<keyword evidence="6" id="KW-1185">Reference proteome</keyword>
<dbReference type="AlphaFoldDB" id="A0A1H4E1T0"/>
<dbReference type="GO" id="GO:0006355">
    <property type="term" value="P:regulation of DNA-templated transcription"/>
    <property type="evidence" value="ECO:0007669"/>
    <property type="project" value="InterPro"/>
</dbReference>
<dbReference type="Pfam" id="PF00196">
    <property type="entry name" value="GerE"/>
    <property type="match status" value="1"/>
</dbReference>
<evidence type="ECO:0000256" key="3">
    <source>
        <dbReference type="ARBA" id="ARBA00023163"/>
    </source>
</evidence>
<dbReference type="GO" id="GO:0003677">
    <property type="term" value="F:DNA binding"/>
    <property type="evidence" value="ECO:0007669"/>
    <property type="project" value="UniProtKB-KW"/>
</dbReference>
<dbReference type="SMART" id="SM00421">
    <property type="entry name" value="HTH_LUXR"/>
    <property type="match status" value="1"/>
</dbReference>
<dbReference type="PRINTS" id="PR00038">
    <property type="entry name" value="HTHLUXR"/>
</dbReference>
<dbReference type="Proteomes" id="UP000183253">
    <property type="component" value="Unassembled WGS sequence"/>
</dbReference>
<keyword evidence="3" id="KW-0804">Transcription</keyword>
<proteinExistence type="predicted"/>
<dbReference type="RefSeq" id="WP_010266530.1">
    <property type="nucleotide sequence ID" value="NZ_CAEG01000021.1"/>
</dbReference>
<dbReference type="SUPFAM" id="SSF46894">
    <property type="entry name" value="C-terminal effector domain of the bipartite response regulators"/>
    <property type="match status" value="1"/>
</dbReference>
<dbReference type="PANTHER" id="PTHR44688">
    <property type="entry name" value="DNA-BINDING TRANSCRIPTIONAL ACTIVATOR DEVR_DOSR"/>
    <property type="match status" value="1"/>
</dbReference>